<evidence type="ECO:0000313" key="1">
    <source>
        <dbReference type="EMBL" id="MBF4271031.1"/>
    </source>
</evidence>
<protein>
    <submittedName>
        <fullName evidence="1">Uncharacterized protein</fullName>
    </submittedName>
</protein>
<sequence length="125" mass="14770">MRIGVGLAGILAMSNKEHRLIHENKTHRQRCTKYTVDSQEVKAMTNRFWERAAQKGTASYYCTCDNNHCDEHWFQMADLEKRADYARSESFTHKTLSRGINHIKRQKNNPLMRVFYCLQRVTCNE</sequence>
<dbReference type="EMBL" id="RDPI01001157">
    <property type="protein sequence ID" value="MBF4376836.1"/>
    <property type="molecule type" value="Genomic_DNA"/>
</dbReference>
<accession>A0AAW4ALN9</accession>
<dbReference type="AlphaFoldDB" id="A0AAW4ALN9"/>
<gene>
    <name evidence="1" type="ORF">EAY07_03040</name>
    <name evidence="2" type="ORF">EAY46_28060</name>
</gene>
<name>A0AAW4ALN9_VIBAN</name>
<evidence type="ECO:0000313" key="4">
    <source>
        <dbReference type="Proteomes" id="UP000726136"/>
    </source>
</evidence>
<keyword evidence="4" id="KW-1185">Reference proteome</keyword>
<evidence type="ECO:0000313" key="2">
    <source>
        <dbReference type="EMBL" id="MBF4376836.1"/>
    </source>
</evidence>
<proteinExistence type="predicted"/>
<dbReference type="EMBL" id="RDOM01000009">
    <property type="protein sequence ID" value="MBF4271031.1"/>
    <property type="molecule type" value="Genomic_DNA"/>
</dbReference>
<reference evidence="3 4" key="1">
    <citation type="journal article" date="2021" name="PeerJ">
        <title>Analysis of 44 Vibrio anguillarum genomes reveals high genetic diversity.</title>
        <authorList>
            <person name="Hansen M.J."/>
            <person name="Dalsgaard I."/>
        </authorList>
    </citation>
    <scope>NUCLEOTIDE SEQUENCE [LARGE SCALE GENOMIC DNA]</scope>
    <source>
        <strain evidence="2 4">040915-1/1B</strain>
        <strain evidence="1 3">17-16730-2A</strain>
    </source>
</reference>
<dbReference type="KEGG" id="vau:VANGNB10_cI1647"/>
<evidence type="ECO:0000313" key="3">
    <source>
        <dbReference type="Proteomes" id="UP000722957"/>
    </source>
</evidence>
<comment type="caution">
    <text evidence="1">The sequence shown here is derived from an EMBL/GenBank/DDBJ whole genome shotgun (WGS) entry which is preliminary data.</text>
</comment>
<dbReference type="RefSeq" id="WP_041947018.1">
    <property type="nucleotide sequence ID" value="NZ_CP020534.1"/>
</dbReference>
<dbReference type="Proteomes" id="UP000726136">
    <property type="component" value="Unassembled WGS sequence"/>
</dbReference>
<dbReference type="Proteomes" id="UP000722957">
    <property type="component" value="Unassembled WGS sequence"/>
</dbReference>
<organism evidence="1 3">
    <name type="scientific">Vibrio anguillarum</name>
    <name type="common">Listonella anguillarum</name>
    <dbReference type="NCBI Taxonomy" id="55601"/>
    <lineage>
        <taxon>Bacteria</taxon>
        <taxon>Pseudomonadati</taxon>
        <taxon>Pseudomonadota</taxon>
        <taxon>Gammaproteobacteria</taxon>
        <taxon>Vibrionales</taxon>
        <taxon>Vibrionaceae</taxon>
        <taxon>Vibrio</taxon>
    </lineage>
</organism>